<name>A0A2G9RW71_AQUCT</name>
<dbReference type="AlphaFoldDB" id="A0A2G9RW71"/>
<evidence type="ECO:0000313" key="3">
    <source>
        <dbReference type="Proteomes" id="UP000228934"/>
    </source>
</evidence>
<dbReference type="OrthoDB" id="7491548at2759"/>
<dbReference type="EMBL" id="KV931124">
    <property type="protein sequence ID" value="PIO32122.1"/>
    <property type="molecule type" value="Genomic_DNA"/>
</dbReference>
<keyword evidence="3" id="KW-1185">Reference proteome</keyword>
<reference evidence="3" key="1">
    <citation type="journal article" date="2017" name="Nat. Commun.">
        <title>The North American bullfrog draft genome provides insight into hormonal regulation of long noncoding RNA.</title>
        <authorList>
            <person name="Hammond S.A."/>
            <person name="Warren R.L."/>
            <person name="Vandervalk B.P."/>
            <person name="Kucuk E."/>
            <person name="Khan H."/>
            <person name="Gibb E.A."/>
            <person name="Pandoh P."/>
            <person name="Kirk H."/>
            <person name="Zhao Y."/>
            <person name="Jones M."/>
            <person name="Mungall A.J."/>
            <person name="Coope R."/>
            <person name="Pleasance S."/>
            <person name="Moore R.A."/>
            <person name="Holt R.A."/>
            <person name="Round J.M."/>
            <person name="Ohora S."/>
            <person name="Walle B.V."/>
            <person name="Veldhoen N."/>
            <person name="Helbing C.C."/>
            <person name="Birol I."/>
        </authorList>
    </citation>
    <scope>NUCLEOTIDE SEQUENCE [LARGE SCALE GENOMIC DNA]</scope>
</reference>
<organism evidence="2 3">
    <name type="scientific">Aquarana catesbeiana</name>
    <name type="common">American bullfrog</name>
    <name type="synonym">Rana catesbeiana</name>
    <dbReference type="NCBI Taxonomy" id="8400"/>
    <lineage>
        <taxon>Eukaryota</taxon>
        <taxon>Metazoa</taxon>
        <taxon>Chordata</taxon>
        <taxon>Craniata</taxon>
        <taxon>Vertebrata</taxon>
        <taxon>Euteleostomi</taxon>
        <taxon>Amphibia</taxon>
        <taxon>Batrachia</taxon>
        <taxon>Anura</taxon>
        <taxon>Neobatrachia</taxon>
        <taxon>Ranoidea</taxon>
        <taxon>Ranidae</taxon>
        <taxon>Aquarana</taxon>
    </lineage>
</organism>
<feature type="compositionally biased region" description="Polar residues" evidence="1">
    <location>
        <begin position="97"/>
        <end position="108"/>
    </location>
</feature>
<accession>A0A2G9RW71</accession>
<protein>
    <submittedName>
        <fullName evidence="2">Uncharacterized protein</fullName>
    </submittedName>
</protein>
<evidence type="ECO:0000256" key="1">
    <source>
        <dbReference type="SAM" id="MobiDB-lite"/>
    </source>
</evidence>
<gene>
    <name evidence="2" type="ORF">AB205_0043660</name>
</gene>
<evidence type="ECO:0000313" key="2">
    <source>
        <dbReference type="EMBL" id="PIO32122.1"/>
    </source>
</evidence>
<dbReference type="Proteomes" id="UP000228934">
    <property type="component" value="Unassembled WGS sequence"/>
</dbReference>
<sequence>MTKICVCVCFADGTDANEILGPDADDIGCTEVHDEECDSDVENEQNHDPNVEEFLQQSDTAVIYPEAPEDDQRQGTPEASGHDENDRKRTRRRTGLLCNSHQSHSGDV</sequence>
<proteinExistence type="predicted"/>
<feature type="region of interest" description="Disordered" evidence="1">
    <location>
        <begin position="58"/>
        <end position="108"/>
    </location>
</feature>